<dbReference type="Gene3D" id="2.60.40.10">
    <property type="entry name" value="Immunoglobulins"/>
    <property type="match status" value="1"/>
</dbReference>
<keyword evidence="4" id="KW-0645">Protease</keyword>
<dbReference type="AlphaFoldDB" id="A0AAU7CUE2"/>
<gene>
    <name evidence="4" type="ORF">P4G45_10410</name>
</gene>
<dbReference type="InterPro" id="IPR051417">
    <property type="entry name" value="SDr/BOS_complex"/>
</dbReference>
<keyword evidence="1 3" id="KW-0732">Signal</keyword>
<organism evidence="4">
    <name type="scientific">Edaphobacter paludis</name>
    <dbReference type="NCBI Taxonomy" id="3035702"/>
    <lineage>
        <taxon>Bacteria</taxon>
        <taxon>Pseudomonadati</taxon>
        <taxon>Acidobacteriota</taxon>
        <taxon>Terriglobia</taxon>
        <taxon>Terriglobales</taxon>
        <taxon>Acidobacteriaceae</taxon>
        <taxon>Edaphobacter</taxon>
    </lineage>
</organism>
<keyword evidence="4" id="KW-0121">Carboxypeptidase</keyword>
<reference evidence="4" key="1">
    <citation type="submission" date="2023-03" db="EMBL/GenBank/DDBJ databases">
        <title>Edaphobacter sp.</title>
        <authorList>
            <person name="Huber K.J."/>
            <person name="Papendorf J."/>
            <person name="Pilke C."/>
            <person name="Bunk B."/>
            <person name="Sproeer C."/>
            <person name="Pester M."/>
        </authorList>
    </citation>
    <scope>NUCLEOTIDE SEQUENCE</scope>
    <source>
        <strain evidence="4">DSM 109919</strain>
    </source>
</reference>
<feature type="chain" id="PRO_5044008785" evidence="3">
    <location>
        <begin position="22"/>
        <end position="570"/>
    </location>
</feature>
<dbReference type="KEGG" id="epl:P4G45_10410"/>
<protein>
    <submittedName>
        <fullName evidence="4">Carboxypeptidase regulatory-like domain-containing protein</fullName>
    </submittedName>
</protein>
<dbReference type="SUPFAM" id="SSF117074">
    <property type="entry name" value="Hypothetical protein PA1324"/>
    <property type="match status" value="1"/>
</dbReference>
<dbReference type="GO" id="GO:0004180">
    <property type="term" value="F:carboxypeptidase activity"/>
    <property type="evidence" value="ECO:0007669"/>
    <property type="project" value="UniProtKB-KW"/>
</dbReference>
<name>A0AAU7CUE2_9BACT</name>
<evidence type="ECO:0000313" key="4">
    <source>
        <dbReference type="EMBL" id="XBH08905.1"/>
    </source>
</evidence>
<dbReference type="InterPro" id="IPR013784">
    <property type="entry name" value="Carb-bd-like_fold"/>
</dbReference>
<feature type="signal peptide" evidence="3">
    <location>
        <begin position="1"/>
        <end position="21"/>
    </location>
</feature>
<dbReference type="PANTHER" id="PTHR23303">
    <property type="entry name" value="CARBOXYPEPTIDASE REGULATORY REGION-CONTAINING"/>
    <property type="match status" value="1"/>
</dbReference>
<dbReference type="Pfam" id="PF13620">
    <property type="entry name" value="CarboxypepD_reg"/>
    <property type="match status" value="1"/>
</dbReference>
<dbReference type="GO" id="GO:0030246">
    <property type="term" value="F:carbohydrate binding"/>
    <property type="evidence" value="ECO:0007669"/>
    <property type="project" value="InterPro"/>
</dbReference>
<feature type="region of interest" description="Disordered" evidence="2">
    <location>
        <begin position="160"/>
        <end position="188"/>
    </location>
</feature>
<feature type="compositionally biased region" description="Polar residues" evidence="2">
    <location>
        <begin position="165"/>
        <end position="179"/>
    </location>
</feature>
<dbReference type="EMBL" id="CP121194">
    <property type="protein sequence ID" value="XBH08905.1"/>
    <property type="molecule type" value="Genomic_DNA"/>
</dbReference>
<evidence type="ECO:0000256" key="2">
    <source>
        <dbReference type="SAM" id="MobiDB-lite"/>
    </source>
</evidence>
<evidence type="ECO:0000256" key="1">
    <source>
        <dbReference type="ARBA" id="ARBA00022729"/>
    </source>
</evidence>
<evidence type="ECO:0000256" key="3">
    <source>
        <dbReference type="SAM" id="SignalP"/>
    </source>
</evidence>
<dbReference type="SUPFAM" id="SSF49452">
    <property type="entry name" value="Starch-binding domain-like"/>
    <property type="match status" value="1"/>
</dbReference>
<sequence>MKLTSLLRLLVFAFAASGYFAAAQSKTAPAISYRITGTIVSSADGSPIPHGHLTATLVPRGGDGEQQFPAPVGTFDADDHGRFSMALPSAGMWRVVGSAYGYVAQAYDEHQLFSSGIVLTPASPVIDVRFQLSPEAVITGNIIDEAGEPVRNARVSLLAVPSAEPDSTQPAARTRASTSTDDRGSYEFDDLAPGDYRIKVQAQVWYAMAAQQGGSRSDSDQHPLDPSLDVTYPLMWYPGTSDPSTAETLTLHAGDSRQADFQLTPIPSVHLHILPEESADSSGRRMQTYPMIERLSSDGNDFVPVSAHIGPQGTIDVGGLAPGRYEVRMQGAGQTIKPALVEVGEGSAQTLDMSAASLVANVSIHFEGVPAADAGSVHVNFIDPESGRDATRDDAGAYFLSGSLLHQRRTKVLSRTVEVPPGRYEVLLTGKPNLYLTGITAESATATGRFVTVPSGDSALTLHIAEGRSTLTGVAMLQGKPSVGAMVLLIPATLGEPDSLNITRRDQTNTDGSFDLNNVLPGQYILLAIDHGWQVNWKDPSTLRGYMMHGVPVDLTSTRKMTETIEAQAP</sequence>
<accession>A0AAU7CUE2</accession>
<dbReference type="InterPro" id="IPR013783">
    <property type="entry name" value="Ig-like_fold"/>
</dbReference>
<dbReference type="PANTHER" id="PTHR23303:SF14">
    <property type="entry name" value="BOS COMPLEX SUBUNIT NOMO1-RELATED"/>
    <property type="match status" value="1"/>
</dbReference>
<dbReference type="RefSeq" id="WP_348266415.1">
    <property type="nucleotide sequence ID" value="NZ_CP121194.1"/>
</dbReference>
<proteinExistence type="predicted"/>
<keyword evidence="4" id="KW-0378">Hydrolase</keyword>